<evidence type="ECO:0000256" key="1">
    <source>
        <dbReference type="SAM" id="MobiDB-lite"/>
    </source>
</evidence>
<dbReference type="EMBL" id="JYKN01002812">
    <property type="protein sequence ID" value="KKK15082.1"/>
    <property type="molecule type" value="Genomic_DNA"/>
</dbReference>
<dbReference type="OrthoDB" id="3553547at2759"/>
<dbReference type="AlphaFoldDB" id="A0A0F8WUZ1"/>
<feature type="region of interest" description="Disordered" evidence="1">
    <location>
        <begin position="31"/>
        <end position="54"/>
    </location>
</feature>
<sequence length="551" mass="63520">MLDFVEALGSTVSHLRIRAAKGPKEWYRRSKAHNPIRSTSIKRHDTQFSTSSTQLRRLQLQTPGLDYTNYHVRGPDGEDSCAKSNRESEPAPIPNGPSKESIGVVQDDQDNHLNAEDPGTSEEQNRQSVEHSVSELGEEVPNPITPRETELLAANERLTEQQKDVSAKRLQVRESRLALRYKREKELELRARLMKDLNSFFANHHLPAGDPILREYELLQGASQEYSKMENNYHQQEDDLEMDEYMLTLSMESFAGLSENGPWPDLQDHLALPATQPEHDALDETPPCVINYLSRIGDERMLQERLSDLESEWFLTIEKQAQRHHLQLPLDKESEEFLQNFDSLRQKVWRDLNNAQLDVNELRIICVDQGIQDFDYEDLASLHQYPNETVFHQEKDPLKLPPQANFHFFLDLDPADYPTAQNPDCPANSYFFLFRELERAKGFGATEFINRWMLHQLRISSMGIWQLQLLLDWQALRDQGWQDGDISQNALDRWFSDEAAMPSSPSDSYTNNGRRSKANSLEMAQHIKSPSLPLLTKVVPASGRLRRHSIQ</sequence>
<accession>A0A0F8WUZ1</accession>
<gene>
    <name evidence="2" type="ORF">AOCH_003937</name>
</gene>
<dbReference type="VEuPathDB" id="FungiDB:P175DRAFT_0417229"/>
<organism evidence="2 3">
    <name type="scientific">Aspergillus ochraceoroseus</name>
    <dbReference type="NCBI Taxonomy" id="138278"/>
    <lineage>
        <taxon>Eukaryota</taxon>
        <taxon>Fungi</taxon>
        <taxon>Dikarya</taxon>
        <taxon>Ascomycota</taxon>
        <taxon>Pezizomycotina</taxon>
        <taxon>Eurotiomycetes</taxon>
        <taxon>Eurotiomycetidae</taxon>
        <taxon>Eurotiales</taxon>
        <taxon>Aspergillaceae</taxon>
        <taxon>Aspergillus</taxon>
        <taxon>Aspergillus subgen. Nidulantes</taxon>
    </lineage>
</organism>
<reference evidence="2 3" key="1">
    <citation type="submission" date="2015-02" db="EMBL/GenBank/DDBJ databases">
        <title>Draft Genome Sequences of Two Closely-Related Aflatoxigenic Aspergillus Species Obtained from the Cote d'Ivoire.</title>
        <authorList>
            <person name="Moore G.G."/>
            <person name="Beltz S.B."/>
            <person name="Mack B.M."/>
        </authorList>
    </citation>
    <scope>NUCLEOTIDE SEQUENCE [LARGE SCALE GENOMIC DNA]</scope>
    <source>
        <strain evidence="2 3">SRRC1432</strain>
    </source>
</reference>
<name>A0A0F8WUZ1_9EURO</name>
<feature type="compositionally biased region" description="Basic and acidic residues" evidence="1">
    <location>
        <begin position="73"/>
        <end position="89"/>
    </location>
</feature>
<keyword evidence="3" id="KW-1185">Reference proteome</keyword>
<comment type="caution">
    <text evidence="2">The sequence shown here is derived from an EMBL/GenBank/DDBJ whole genome shotgun (WGS) entry which is preliminary data.</text>
</comment>
<evidence type="ECO:0000313" key="3">
    <source>
        <dbReference type="Proteomes" id="UP000034947"/>
    </source>
</evidence>
<proteinExistence type="predicted"/>
<feature type="region of interest" description="Disordered" evidence="1">
    <location>
        <begin position="66"/>
        <end position="146"/>
    </location>
</feature>
<protein>
    <submittedName>
        <fullName evidence="2">Uncharacterized protein</fullName>
    </submittedName>
</protein>
<feature type="compositionally biased region" description="Basic and acidic residues" evidence="1">
    <location>
        <begin position="123"/>
        <end position="133"/>
    </location>
</feature>
<evidence type="ECO:0000313" key="2">
    <source>
        <dbReference type="EMBL" id="KKK15082.1"/>
    </source>
</evidence>
<dbReference type="Proteomes" id="UP000034947">
    <property type="component" value="Unassembled WGS sequence"/>
</dbReference>